<reference evidence="2" key="1">
    <citation type="submission" date="2020-08" db="EMBL/GenBank/DDBJ databases">
        <title>Multicomponent nature underlies the extraordinary mechanical properties of spider dragline silk.</title>
        <authorList>
            <person name="Kono N."/>
            <person name="Nakamura H."/>
            <person name="Mori M."/>
            <person name="Yoshida Y."/>
            <person name="Ohtoshi R."/>
            <person name="Malay A.D."/>
            <person name="Moran D.A.P."/>
            <person name="Tomita M."/>
            <person name="Numata K."/>
            <person name="Arakawa K."/>
        </authorList>
    </citation>
    <scope>NUCLEOTIDE SEQUENCE</scope>
</reference>
<evidence type="ECO:0000313" key="3">
    <source>
        <dbReference type="Proteomes" id="UP000887013"/>
    </source>
</evidence>
<dbReference type="InterPro" id="IPR012337">
    <property type="entry name" value="RNaseH-like_sf"/>
</dbReference>
<dbReference type="PANTHER" id="PTHR46585">
    <property type="entry name" value="INTEGRASE CORE DOMAIN CONTAINING PROTEIN"/>
    <property type="match status" value="1"/>
</dbReference>
<dbReference type="SUPFAM" id="SSF53098">
    <property type="entry name" value="Ribonuclease H-like"/>
    <property type="match status" value="1"/>
</dbReference>
<dbReference type="AlphaFoldDB" id="A0A8X6PSP7"/>
<dbReference type="InterPro" id="IPR001584">
    <property type="entry name" value="Integrase_cat-core"/>
</dbReference>
<dbReference type="Gene3D" id="3.30.420.10">
    <property type="entry name" value="Ribonuclease H-like superfamily/Ribonuclease H"/>
    <property type="match status" value="1"/>
</dbReference>
<dbReference type="PROSITE" id="PS50994">
    <property type="entry name" value="INTEGRASE"/>
    <property type="match status" value="1"/>
</dbReference>
<dbReference type="EMBL" id="BMAW01118923">
    <property type="protein sequence ID" value="GFT82206.1"/>
    <property type="molecule type" value="Genomic_DNA"/>
</dbReference>
<keyword evidence="3" id="KW-1185">Reference proteome</keyword>
<evidence type="ECO:0000259" key="1">
    <source>
        <dbReference type="PROSITE" id="PS50994"/>
    </source>
</evidence>
<name>A0A8X6PSP7_NEPPI</name>
<protein>
    <submittedName>
        <fullName evidence="2">Uncharacterized transposon-derived protein F54H12.3</fullName>
    </submittedName>
</protein>
<dbReference type="PANTHER" id="PTHR46585:SF1">
    <property type="entry name" value="CHROMO DOMAIN-CONTAINING PROTEIN"/>
    <property type="match status" value="1"/>
</dbReference>
<feature type="domain" description="Integrase catalytic" evidence="1">
    <location>
        <begin position="58"/>
        <end position="120"/>
    </location>
</feature>
<organism evidence="2 3">
    <name type="scientific">Nephila pilipes</name>
    <name type="common">Giant wood spider</name>
    <name type="synonym">Nephila maculata</name>
    <dbReference type="NCBI Taxonomy" id="299642"/>
    <lineage>
        <taxon>Eukaryota</taxon>
        <taxon>Metazoa</taxon>
        <taxon>Ecdysozoa</taxon>
        <taxon>Arthropoda</taxon>
        <taxon>Chelicerata</taxon>
        <taxon>Arachnida</taxon>
        <taxon>Araneae</taxon>
        <taxon>Araneomorphae</taxon>
        <taxon>Entelegynae</taxon>
        <taxon>Araneoidea</taxon>
        <taxon>Nephilidae</taxon>
        <taxon>Nephila</taxon>
    </lineage>
</organism>
<comment type="caution">
    <text evidence="2">The sequence shown here is derived from an EMBL/GenBank/DDBJ whole genome shotgun (WGS) entry which is preliminary data.</text>
</comment>
<dbReference type="GO" id="GO:0015074">
    <property type="term" value="P:DNA integration"/>
    <property type="evidence" value="ECO:0007669"/>
    <property type="project" value="InterPro"/>
</dbReference>
<dbReference type="GO" id="GO:0003676">
    <property type="term" value="F:nucleic acid binding"/>
    <property type="evidence" value="ECO:0007669"/>
    <property type="project" value="InterPro"/>
</dbReference>
<proteinExistence type="predicted"/>
<accession>A0A8X6PSP7</accession>
<evidence type="ECO:0000313" key="2">
    <source>
        <dbReference type="EMBL" id="GFT82206.1"/>
    </source>
</evidence>
<sequence length="120" mass="13849">MDRVLKTAYYDFANPASFGGAKKLATSTKGPYHEAKLRLVIQDPYTLHKSVQYKFSRRTTLSYGINDLWLCDLVDLHHLAEHNNGFRFLLTIIDVFSKYAYVIPLKSKTSVDMRNAFEKL</sequence>
<gene>
    <name evidence="2" type="primary">F54H12.3_91</name>
    <name evidence="2" type="ORF">NPIL_585421</name>
</gene>
<dbReference type="InterPro" id="IPR036397">
    <property type="entry name" value="RNaseH_sf"/>
</dbReference>
<dbReference type="Proteomes" id="UP000887013">
    <property type="component" value="Unassembled WGS sequence"/>
</dbReference>
<dbReference type="OrthoDB" id="6431592at2759"/>